<dbReference type="PANTHER" id="PTHR43544">
    <property type="entry name" value="SHORT-CHAIN DEHYDROGENASE/REDUCTASE"/>
    <property type="match status" value="1"/>
</dbReference>
<organism evidence="1 2">
    <name type="scientific">Shewanella aestuarii</name>
    <dbReference type="NCBI Taxonomy" id="1028752"/>
    <lineage>
        <taxon>Bacteria</taxon>
        <taxon>Pseudomonadati</taxon>
        <taxon>Pseudomonadota</taxon>
        <taxon>Gammaproteobacteria</taxon>
        <taxon>Alteromonadales</taxon>
        <taxon>Shewanellaceae</taxon>
        <taxon>Shewanella</taxon>
    </lineage>
</organism>
<sequence>MAQLTLQATQQATPTILIIGASSTLANAFALECIQQAYETLSPLHIVTVSRANSASSQLTDLLTQTDLVSHQHFTCDYQPSSITHVVNTITQAKDGATHIAKVFICNGILHDIAPELDAQVASNQQQSLNQTPSIKPEKRLEEINSANLMQVFHTNSVIPTLWLQALIQPLSRQKQRCDIVLLSARVGSISDNHLGGWYSYRASKAALNMLIKTAAVEYARRAKQVKLVAFHPGTTDSPLSKPFQANVPAGKLFSAEFVAERLAGILTTLPIDGEASFIDWQGNSISW</sequence>
<dbReference type="InterPro" id="IPR036291">
    <property type="entry name" value="NAD(P)-bd_dom_sf"/>
</dbReference>
<keyword evidence="2" id="KW-1185">Reference proteome</keyword>
<proteinExistence type="predicted"/>
<dbReference type="GO" id="GO:0005737">
    <property type="term" value="C:cytoplasm"/>
    <property type="evidence" value="ECO:0007669"/>
    <property type="project" value="TreeGrafter"/>
</dbReference>
<dbReference type="InterPro" id="IPR002347">
    <property type="entry name" value="SDR_fam"/>
</dbReference>
<dbReference type="Pfam" id="PF00106">
    <property type="entry name" value="adh_short"/>
    <property type="match status" value="1"/>
</dbReference>
<dbReference type="RefSeq" id="WP_167675668.1">
    <property type="nucleotide sequence ID" value="NZ_CP050313.1"/>
</dbReference>
<name>A0A6G9QGT3_9GAMM</name>
<evidence type="ECO:0000313" key="2">
    <source>
        <dbReference type="Proteomes" id="UP000502608"/>
    </source>
</evidence>
<dbReference type="PRINTS" id="PR00081">
    <property type="entry name" value="GDHRDH"/>
</dbReference>
<dbReference type="SUPFAM" id="SSF51735">
    <property type="entry name" value="NAD(P)-binding Rossmann-fold domains"/>
    <property type="match status" value="1"/>
</dbReference>
<dbReference type="Gene3D" id="3.40.50.720">
    <property type="entry name" value="NAD(P)-binding Rossmann-like Domain"/>
    <property type="match status" value="1"/>
</dbReference>
<dbReference type="InterPro" id="IPR051468">
    <property type="entry name" value="Fungal_SecMetab_SDRs"/>
</dbReference>
<protein>
    <submittedName>
        <fullName evidence="1">SDR family NAD(P)-dependent oxidoreductase</fullName>
    </submittedName>
</protein>
<dbReference type="GO" id="GO:0016491">
    <property type="term" value="F:oxidoreductase activity"/>
    <property type="evidence" value="ECO:0007669"/>
    <property type="project" value="TreeGrafter"/>
</dbReference>
<accession>A0A6G9QGT3</accession>
<evidence type="ECO:0000313" key="1">
    <source>
        <dbReference type="EMBL" id="QIR13686.1"/>
    </source>
</evidence>
<dbReference type="Proteomes" id="UP000502608">
    <property type="component" value="Chromosome"/>
</dbReference>
<dbReference type="PANTHER" id="PTHR43544:SF12">
    <property type="entry name" value="NAD(P)-BINDING ROSSMANN-FOLD SUPERFAMILY PROTEIN"/>
    <property type="match status" value="1"/>
</dbReference>
<dbReference type="AlphaFoldDB" id="A0A6G9QGT3"/>
<reference evidence="1 2" key="1">
    <citation type="submission" date="2020-03" db="EMBL/GenBank/DDBJ databases">
        <title>Complete genome sequence of Shewanella sp.</title>
        <authorList>
            <person name="Kim Y.-S."/>
            <person name="Kim S.-J."/>
            <person name="Jung H.-K."/>
            <person name="Kim K.-H."/>
        </authorList>
    </citation>
    <scope>NUCLEOTIDE SEQUENCE [LARGE SCALE GENOMIC DNA]</scope>
    <source>
        <strain evidence="1 2">PN3F2</strain>
    </source>
</reference>
<dbReference type="KEGG" id="saes:HBH39_03510"/>
<dbReference type="EMBL" id="CP050313">
    <property type="protein sequence ID" value="QIR13686.1"/>
    <property type="molecule type" value="Genomic_DNA"/>
</dbReference>
<gene>
    <name evidence="1" type="ORF">HBH39_03510</name>
</gene>